<proteinExistence type="predicted"/>
<protein>
    <submittedName>
        <fullName evidence="7">Protein kinase domain-containing protein</fullName>
    </submittedName>
</protein>
<dbReference type="PANTHER" id="PTHR24355:SF1">
    <property type="entry name" value="RIBOSOMAL PROTEIN S6 KINASE-RELATED PROTEIN"/>
    <property type="match status" value="1"/>
</dbReference>
<dbReference type="Proteomes" id="UP000887565">
    <property type="component" value="Unplaced"/>
</dbReference>
<dbReference type="GO" id="GO:0005524">
    <property type="term" value="F:ATP binding"/>
    <property type="evidence" value="ECO:0007669"/>
    <property type="project" value="UniProtKB-KW"/>
</dbReference>
<keyword evidence="1" id="KW-0723">Serine/threonine-protein kinase</keyword>
<dbReference type="AlphaFoldDB" id="A0A915L5B0"/>
<dbReference type="GO" id="GO:0004674">
    <property type="term" value="F:protein serine/threonine kinase activity"/>
    <property type="evidence" value="ECO:0007669"/>
    <property type="project" value="UniProtKB-KW"/>
</dbReference>
<organism evidence="6 7">
    <name type="scientific">Romanomermis culicivorax</name>
    <name type="common">Nematode worm</name>
    <dbReference type="NCBI Taxonomy" id="13658"/>
    <lineage>
        <taxon>Eukaryota</taxon>
        <taxon>Metazoa</taxon>
        <taxon>Ecdysozoa</taxon>
        <taxon>Nematoda</taxon>
        <taxon>Enoplea</taxon>
        <taxon>Dorylaimia</taxon>
        <taxon>Mermithida</taxon>
        <taxon>Mermithoidea</taxon>
        <taxon>Mermithidae</taxon>
        <taxon>Romanomermis</taxon>
    </lineage>
</organism>
<keyword evidence="3" id="KW-0547">Nucleotide-binding</keyword>
<evidence type="ECO:0000313" key="7">
    <source>
        <dbReference type="WBParaSite" id="nRc.2.0.1.t44960-RA"/>
    </source>
</evidence>
<evidence type="ECO:0000256" key="1">
    <source>
        <dbReference type="ARBA" id="ARBA00022527"/>
    </source>
</evidence>
<evidence type="ECO:0000256" key="3">
    <source>
        <dbReference type="ARBA" id="ARBA00022741"/>
    </source>
</evidence>
<evidence type="ECO:0000313" key="6">
    <source>
        <dbReference type="Proteomes" id="UP000887565"/>
    </source>
</evidence>
<evidence type="ECO:0000256" key="5">
    <source>
        <dbReference type="ARBA" id="ARBA00022840"/>
    </source>
</evidence>
<evidence type="ECO:0000256" key="2">
    <source>
        <dbReference type="ARBA" id="ARBA00022679"/>
    </source>
</evidence>
<name>A0A915L5B0_ROMCU</name>
<keyword evidence="2" id="KW-0808">Transferase</keyword>
<keyword evidence="6" id="KW-1185">Reference proteome</keyword>
<keyword evidence="5" id="KW-0067">ATP-binding</keyword>
<sequence>MGNQESLASNSKLKDFPNTASYSDRGVVLDEVTNSSLIRRMEKRDYFFNSCPLLENDSPARKRLKVLNESCSSSLPNSFSYFTNNCSSAATHRLSPIDEQGNFRFQTSLTLHNQNNNSNENFIDERGKQNFLTKSVAFSDGFGSPKNLHTKSFPGRQKTSANLLERIRRHIRLNLNSKKKLIAHNKQNNFANFCDSSSNSPIILKRTSSSGRTRFFGSMSPVSSSRSGLKVVVKSISAWLLDESPPTNLHDARNTLESCASIKSSYPSSYKSLPDSFRRWSIKDKVEKRSNWQYLFYTPERTIPTSGTDTAMVSSTSSSMTSVHVKTKWPTSRLESIFLPHFPNKSAINENSFTILGTIAKGTFGRVYRVCLQSKPDFVFAMKVQLKSNVIAQNAVDQIKDEVAIHRSLGNFNFIAEVYCTWQNRSNLYMGKLAAYH</sequence>
<dbReference type="PANTHER" id="PTHR24355">
    <property type="entry name" value="G PROTEIN-COUPLED RECEPTOR KINASE/RIBOSOMAL PROTEIN S6 KINASE"/>
    <property type="match status" value="1"/>
</dbReference>
<keyword evidence="4" id="KW-0418">Kinase</keyword>
<reference evidence="7" key="1">
    <citation type="submission" date="2022-11" db="UniProtKB">
        <authorList>
            <consortium name="WormBaseParasite"/>
        </authorList>
    </citation>
    <scope>IDENTIFICATION</scope>
</reference>
<dbReference type="SUPFAM" id="SSF56112">
    <property type="entry name" value="Protein kinase-like (PK-like)"/>
    <property type="match status" value="1"/>
</dbReference>
<dbReference type="InterPro" id="IPR011009">
    <property type="entry name" value="Kinase-like_dom_sf"/>
</dbReference>
<dbReference type="WBParaSite" id="nRc.2.0.1.t44960-RA">
    <property type="protein sequence ID" value="nRc.2.0.1.t44960-RA"/>
    <property type="gene ID" value="nRc.2.0.1.g44960"/>
</dbReference>
<dbReference type="Gene3D" id="3.30.200.20">
    <property type="entry name" value="Phosphorylase Kinase, domain 1"/>
    <property type="match status" value="1"/>
</dbReference>
<evidence type="ECO:0000256" key="4">
    <source>
        <dbReference type="ARBA" id="ARBA00022777"/>
    </source>
</evidence>
<accession>A0A915L5B0</accession>